<reference evidence="2 3" key="1">
    <citation type="journal article" date="2019" name="Int. J. Syst. Evol. Microbiol.">
        <title>The Global Catalogue of Microorganisms (GCM) 10K type strain sequencing project: providing services to taxonomists for standard genome sequencing and annotation.</title>
        <authorList>
            <consortium name="The Broad Institute Genomics Platform"/>
            <consortium name="The Broad Institute Genome Sequencing Center for Infectious Disease"/>
            <person name="Wu L."/>
            <person name="Ma J."/>
        </authorList>
    </citation>
    <scope>NUCLEOTIDE SEQUENCE [LARGE SCALE GENOMIC DNA]</scope>
    <source>
        <strain evidence="2 3">JCM 3272</strain>
    </source>
</reference>
<proteinExistence type="predicted"/>
<protein>
    <recommendedName>
        <fullName evidence="4">Ig-like domain-containing protein</fullName>
    </recommendedName>
</protein>
<sequence>MKRLTSIIVLGAAATAVALALPTAANAATVSQAFAANSGDSCHYGSTSGTLTWTVGPSPLPAGGVPVSGKVSDRPLPVDPGPVCSDDGYSSTVTFTAYSGTVVADQQSRTANNGTVSFSFTLAAGLGTKPVSRIVVQVCRNPVVTLPPSYCGPAVTYLAPAA</sequence>
<keyword evidence="3" id="KW-1185">Reference proteome</keyword>
<gene>
    <name evidence="2" type="ORF">GCM10010170_092360</name>
</gene>
<evidence type="ECO:0000256" key="1">
    <source>
        <dbReference type="SAM" id="SignalP"/>
    </source>
</evidence>
<feature type="signal peptide" evidence="1">
    <location>
        <begin position="1"/>
        <end position="27"/>
    </location>
</feature>
<evidence type="ECO:0000313" key="2">
    <source>
        <dbReference type="EMBL" id="GAA2383433.1"/>
    </source>
</evidence>
<evidence type="ECO:0008006" key="4">
    <source>
        <dbReference type="Google" id="ProtNLM"/>
    </source>
</evidence>
<dbReference type="Proteomes" id="UP001501444">
    <property type="component" value="Unassembled WGS sequence"/>
</dbReference>
<name>A0ABN3HM72_9ACTN</name>
<keyword evidence="1" id="KW-0732">Signal</keyword>
<organism evidence="2 3">
    <name type="scientific">Dactylosporangium salmoneum</name>
    <dbReference type="NCBI Taxonomy" id="53361"/>
    <lineage>
        <taxon>Bacteria</taxon>
        <taxon>Bacillati</taxon>
        <taxon>Actinomycetota</taxon>
        <taxon>Actinomycetes</taxon>
        <taxon>Micromonosporales</taxon>
        <taxon>Micromonosporaceae</taxon>
        <taxon>Dactylosporangium</taxon>
    </lineage>
</organism>
<dbReference type="RefSeq" id="WP_344619048.1">
    <property type="nucleotide sequence ID" value="NZ_BAAARV010000093.1"/>
</dbReference>
<evidence type="ECO:0000313" key="3">
    <source>
        <dbReference type="Proteomes" id="UP001501444"/>
    </source>
</evidence>
<comment type="caution">
    <text evidence="2">The sequence shown here is derived from an EMBL/GenBank/DDBJ whole genome shotgun (WGS) entry which is preliminary data.</text>
</comment>
<dbReference type="EMBL" id="BAAARV010000093">
    <property type="protein sequence ID" value="GAA2383433.1"/>
    <property type="molecule type" value="Genomic_DNA"/>
</dbReference>
<accession>A0ABN3HM72</accession>
<feature type="chain" id="PRO_5046731892" description="Ig-like domain-containing protein" evidence="1">
    <location>
        <begin position="28"/>
        <end position="162"/>
    </location>
</feature>